<evidence type="ECO:0000256" key="3">
    <source>
        <dbReference type="ARBA" id="ARBA00047942"/>
    </source>
</evidence>
<dbReference type="InterPro" id="IPR002941">
    <property type="entry name" value="DNA_methylase_N4/N6"/>
</dbReference>
<protein>
    <recommendedName>
        <fullName evidence="4">Methyltransferase</fullName>
        <ecNumber evidence="4">2.1.1.-</ecNumber>
    </recommendedName>
</protein>
<dbReference type="InterPro" id="IPR001091">
    <property type="entry name" value="RM_Methyltransferase"/>
</dbReference>
<dbReference type="Pfam" id="PF22722">
    <property type="entry name" value="NA-iREase1"/>
    <property type="match status" value="1"/>
</dbReference>
<dbReference type="Gene3D" id="3.40.1350.10">
    <property type="match status" value="1"/>
</dbReference>
<keyword evidence="1 7" id="KW-0489">Methyltransferase</keyword>
<evidence type="ECO:0000256" key="2">
    <source>
        <dbReference type="ARBA" id="ARBA00022679"/>
    </source>
</evidence>
<feature type="domain" description="NACHT-associated inactive Restriction Endonuclease 1 sensor" evidence="6">
    <location>
        <begin position="355"/>
        <end position="451"/>
    </location>
</feature>
<organism evidence="7 8">
    <name type="scientific">Sphingomonas crocodyli</name>
    <dbReference type="NCBI Taxonomy" id="1979270"/>
    <lineage>
        <taxon>Bacteria</taxon>
        <taxon>Pseudomonadati</taxon>
        <taxon>Pseudomonadota</taxon>
        <taxon>Alphaproteobacteria</taxon>
        <taxon>Sphingomonadales</taxon>
        <taxon>Sphingomonadaceae</taxon>
        <taxon>Sphingomonas</taxon>
    </lineage>
</organism>
<dbReference type="PRINTS" id="PR00508">
    <property type="entry name" value="S21N4MTFRASE"/>
</dbReference>
<dbReference type="Gene3D" id="3.40.50.150">
    <property type="entry name" value="Vaccinia Virus protein VP39"/>
    <property type="match status" value="1"/>
</dbReference>
<name>A0A437M5A9_9SPHN</name>
<dbReference type="InterPro" id="IPR054557">
    <property type="entry name" value="NA-iREase1_dom"/>
</dbReference>
<accession>A0A437M5A9</accession>
<dbReference type="AlphaFoldDB" id="A0A437M5A9"/>
<dbReference type="Proteomes" id="UP000282971">
    <property type="component" value="Unassembled WGS sequence"/>
</dbReference>
<evidence type="ECO:0000313" key="7">
    <source>
        <dbReference type="EMBL" id="RVT92763.1"/>
    </source>
</evidence>
<dbReference type="GO" id="GO:0009007">
    <property type="term" value="F:site-specific DNA-methyltransferase (adenine-specific) activity"/>
    <property type="evidence" value="ECO:0007669"/>
    <property type="project" value="UniProtKB-EC"/>
</dbReference>
<reference evidence="7 8" key="1">
    <citation type="submission" date="2019-01" db="EMBL/GenBank/DDBJ databases">
        <authorList>
            <person name="Chen W.-M."/>
        </authorList>
    </citation>
    <scope>NUCLEOTIDE SEQUENCE [LARGE SCALE GENOMIC DNA]</scope>
    <source>
        <strain evidence="7 8">CCP-7</strain>
    </source>
</reference>
<proteinExistence type="inferred from homology"/>
<dbReference type="InterPro" id="IPR029063">
    <property type="entry name" value="SAM-dependent_MTases_sf"/>
</dbReference>
<dbReference type="EMBL" id="SACN01000001">
    <property type="protein sequence ID" value="RVT92763.1"/>
    <property type="molecule type" value="Genomic_DNA"/>
</dbReference>
<dbReference type="SUPFAM" id="SSF53335">
    <property type="entry name" value="S-adenosyl-L-methionine-dependent methyltransferases"/>
    <property type="match status" value="1"/>
</dbReference>
<comment type="caution">
    <text evidence="7">The sequence shown here is derived from an EMBL/GenBank/DDBJ whole genome shotgun (WGS) entry which is preliminary data.</text>
</comment>
<dbReference type="Pfam" id="PF01555">
    <property type="entry name" value="N6_N4_Mtase"/>
    <property type="match status" value="1"/>
</dbReference>
<comment type="similarity">
    <text evidence="4">Belongs to the N(4)/N(6)-methyltransferase family.</text>
</comment>
<evidence type="ECO:0000259" key="5">
    <source>
        <dbReference type="Pfam" id="PF01555"/>
    </source>
</evidence>
<comment type="catalytic activity">
    <reaction evidence="3">
        <text>a 2'-deoxyadenosine in DNA + S-adenosyl-L-methionine = an N(6)-methyl-2'-deoxyadenosine in DNA + S-adenosyl-L-homocysteine + H(+)</text>
        <dbReference type="Rhea" id="RHEA:15197"/>
        <dbReference type="Rhea" id="RHEA-COMP:12418"/>
        <dbReference type="Rhea" id="RHEA-COMP:12419"/>
        <dbReference type="ChEBI" id="CHEBI:15378"/>
        <dbReference type="ChEBI" id="CHEBI:57856"/>
        <dbReference type="ChEBI" id="CHEBI:59789"/>
        <dbReference type="ChEBI" id="CHEBI:90615"/>
        <dbReference type="ChEBI" id="CHEBI:90616"/>
        <dbReference type="EC" id="2.1.1.72"/>
    </reaction>
</comment>
<dbReference type="GO" id="GO:0003677">
    <property type="term" value="F:DNA binding"/>
    <property type="evidence" value="ECO:0007669"/>
    <property type="project" value="InterPro"/>
</dbReference>
<gene>
    <name evidence="7" type="ORF">EOD43_02240</name>
</gene>
<feature type="domain" description="DNA methylase N-4/N-6" evidence="5">
    <location>
        <begin position="41"/>
        <end position="303"/>
    </location>
</feature>
<sequence length="483" mass="54159">MEAFEDTWHWNDKAEDAFDQVSQSGNTKAFDLLNAMRAFLGENDMMAYLAMMAVRLIELHRVLKPTGSLYLHCDPTASHYLKLLLDGVFGADRFVNEIVWKRSDAKGDAGQGAKHFGRTNDIILLYTKTEERYWRPQYGPLDEGYVERFYRYTDENGRRYKLDNMLGPGGAAKGNPYYEVMGVSRHWRYSRKRMDELIAAGRVIQTNPGTVPMYKRYLDESKGTPLTTNWTDIQLLRGWSGEKLPYPTQKPVALLERIITASCPEDGLVLDPFCGCGTAVHAAQKLGRRWIGIDVTHLAISLIEKRMRDAFPGVQLAVEGAPKDLASAEDLAARDKYQFQWWAVSMVDAMPFGGKKKGADGGIDGIIYFKPDGRRTEKALVSIKGGQNVGVQMIRELHSAMEREKAPLGVFVTKTSPSSVMEKEAAAVGRFHSEATGKSYARLQILTLAELFQGKRPDIPYVDPTVAFKRAARESTAQQPTLL</sequence>
<evidence type="ECO:0000313" key="8">
    <source>
        <dbReference type="Proteomes" id="UP000282971"/>
    </source>
</evidence>
<dbReference type="GO" id="GO:0032259">
    <property type="term" value="P:methylation"/>
    <property type="evidence" value="ECO:0007669"/>
    <property type="project" value="UniProtKB-KW"/>
</dbReference>
<evidence type="ECO:0000256" key="4">
    <source>
        <dbReference type="RuleBase" id="RU362026"/>
    </source>
</evidence>
<dbReference type="EC" id="2.1.1.-" evidence="4"/>
<dbReference type="OrthoDB" id="9816043at2"/>
<evidence type="ECO:0000256" key="1">
    <source>
        <dbReference type="ARBA" id="ARBA00022603"/>
    </source>
</evidence>
<dbReference type="InterPro" id="IPR011856">
    <property type="entry name" value="tRNA_endonuc-like_dom_sf"/>
</dbReference>
<evidence type="ECO:0000259" key="6">
    <source>
        <dbReference type="Pfam" id="PF22722"/>
    </source>
</evidence>
<keyword evidence="2 7" id="KW-0808">Transferase</keyword>
<keyword evidence="8" id="KW-1185">Reference proteome</keyword>
<dbReference type="GO" id="GO:0008170">
    <property type="term" value="F:N-methyltransferase activity"/>
    <property type="evidence" value="ECO:0007669"/>
    <property type="project" value="InterPro"/>
</dbReference>